<keyword evidence="7" id="KW-1185">Reference proteome</keyword>
<reference evidence="6 7" key="1">
    <citation type="journal article" date="2014" name="Nat. Commun.">
        <title>Molecular traces of alternative social organization in a termite genome.</title>
        <authorList>
            <person name="Terrapon N."/>
            <person name="Li C."/>
            <person name="Robertson H.M."/>
            <person name="Ji L."/>
            <person name="Meng X."/>
            <person name="Booth W."/>
            <person name="Chen Z."/>
            <person name="Childers C.P."/>
            <person name="Glastad K.M."/>
            <person name="Gokhale K."/>
            <person name="Gowin J."/>
            <person name="Gronenberg W."/>
            <person name="Hermansen R.A."/>
            <person name="Hu H."/>
            <person name="Hunt B.G."/>
            <person name="Huylmans A.K."/>
            <person name="Khalil S.M."/>
            <person name="Mitchell R.D."/>
            <person name="Munoz-Torres M.C."/>
            <person name="Mustard J.A."/>
            <person name="Pan H."/>
            <person name="Reese J.T."/>
            <person name="Scharf M.E."/>
            <person name="Sun F."/>
            <person name="Vogel H."/>
            <person name="Xiao J."/>
            <person name="Yang W."/>
            <person name="Yang Z."/>
            <person name="Yang Z."/>
            <person name="Zhou J."/>
            <person name="Zhu J."/>
            <person name="Brent C.S."/>
            <person name="Elsik C.G."/>
            <person name="Goodisman M.A."/>
            <person name="Liberles D.A."/>
            <person name="Roe R.M."/>
            <person name="Vargo E.L."/>
            <person name="Vilcinskas A."/>
            <person name="Wang J."/>
            <person name="Bornberg-Bauer E."/>
            <person name="Korb J."/>
            <person name="Zhang G."/>
            <person name="Liebig J."/>
        </authorList>
    </citation>
    <scope>NUCLEOTIDE SEQUENCE [LARGE SCALE GENOMIC DNA]</scope>
    <source>
        <tissue evidence="6">Whole organism</tissue>
    </source>
</reference>
<sequence>MHERPQTKSTLLGQTEHRMEANENVTPTNSPTNTLKKIPPVRQRKQSPLRLPDIKIFCDSYQLLFSQMVCPNCEAMMTSPIRLCSSGHSFCAECLPWISLCTICFAPLTDTPNKNLEDLLSLTSFCCPGRLNGCDAKMQLSSIIDHYKYCDFSEIQCPISRIKEKKCVWYGLKKHFPLHVRRHVNWQIQIPKHKIFSDYFTVTWNSKPKCAFICVKDEIFLYSRFVIEDKWFCMLQQTGMTRGKYECVFLLEGVNGLDRIRMRHAIRSTDESLMNEFSFGRYLRMSTKMIQHFIDDDYMNFTIIINDVTKRSYP</sequence>
<dbReference type="Pfam" id="PF21362">
    <property type="entry name" value="Sina_RING"/>
    <property type="match status" value="1"/>
</dbReference>
<dbReference type="Gene3D" id="3.30.40.10">
    <property type="entry name" value="Zinc/RING finger domain, C3HC4 (zinc finger)"/>
    <property type="match status" value="1"/>
</dbReference>
<evidence type="ECO:0000256" key="3">
    <source>
        <dbReference type="ARBA" id="ARBA00022833"/>
    </source>
</evidence>
<dbReference type="OrthoDB" id="4788989at2759"/>
<feature type="region of interest" description="Disordered" evidence="4">
    <location>
        <begin position="1"/>
        <end position="42"/>
    </location>
</feature>
<dbReference type="GO" id="GO:0043161">
    <property type="term" value="P:proteasome-mediated ubiquitin-dependent protein catabolic process"/>
    <property type="evidence" value="ECO:0007669"/>
    <property type="project" value="TreeGrafter"/>
</dbReference>
<feature type="compositionally biased region" description="Polar residues" evidence="4">
    <location>
        <begin position="23"/>
        <end position="35"/>
    </location>
</feature>
<accession>A0A067QPG0</accession>
<dbReference type="PANTHER" id="PTHR45877">
    <property type="entry name" value="E3 UBIQUITIN-PROTEIN LIGASE SIAH2"/>
    <property type="match status" value="1"/>
</dbReference>
<dbReference type="EMBL" id="KK853101">
    <property type="protein sequence ID" value="KDR11339.1"/>
    <property type="molecule type" value="Genomic_DNA"/>
</dbReference>
<evidence type="ECO:0000256" key="1">
    <source>
        <dbReference type="ARBA" id="ARBA00022723"/>
    </source>
</evidence>
<dbReference type="UniPathway" id="UPA00143"/>
<name>A0A067QPG0_ZOONE</name>
<dbReference type="Proteomes" id="UP000027135">
    <property type="component" value="Unassembled WGS sequence"/>
</dbReference>
<gene>
    <name evidence="6" type="ORF">L798_14881</name>
</gene>
<dbReference type="InterPro" id="IPR013083">
    <property type="entry name" value="Znf_RING/FYVE/PHD"/>
</dbReference>
<feature type="domain" description="E3 ubiquitin-protein ligase Sina-like RING finger" evidence="5">
    <location>
        <begin position="70"/>
        <end position="104"/>
    </location>
</feature>
<evidence type="ECO:0000313" key="6">
    <source>
        <dbReference type="EMBL" id="KDR11339.1"/>
    </source>
</evidence>
<evidence type="ECO:0000256" key="4">
    <source>
        <dbReference type="SAM" id="MobiDB-lite"/>
    </source>
</evidence>
<keyword evidence="2" id="KW-0863">Zinc-finger</keyword>
<keyword evidence="1" id="KW-0479">Metal-binding</keyword>
<organism evidence="6 7">
    <name type="scientific">Zootermopsis nevadensis</name>
    <name type="common">Dampwood termite</name>
    <dbReference type="NCBI Taxonomy" id="136037"/>
    <lineage>
        <taxon>Eukaryota</taxon>
        <taxon>Metazoa</taxon>
        <taxon>Ecdysozoa</taxon>
        <taxon>Arthropoda</taxon>
        <taxon>Hexapoda</taxon>
        <taxon>Insecta</taxon>
        <taxon>Pterygota</taxon>
        <taxon>Neoptera</taxon>
        <taxon>Polyneoptera</taxon>
        <taxon>Dictyoptera</taxon>
        <taxon>Blattodea</taxon>
        <taxon>Blattoidea</taxon>
        <taxon>Termitoidae</taxon>
        <taxon>Termopsidae</taxon>
        <taxon>Zootermopsis</taxon>
    </lineage>
</organism>
<keyword evidence="3" id="KW-0862">Zinc</keyword>
<dbReference type="AlphaFoldDB" id="A0A067QPG0"/>
<evidence type="ECO:0000259" key="5">
    <source>
        <dbReference type="Pfam" id="PF21362"/>
    </source>
</evidence>
<protein>
    <submittedName>
        <fullName evidence="6">E3 ubiquitin-protein ligase SIAH1</fullName>
    </submittedName>
</protein>
<dbReference type="GO" id="GO:0061630">
    <property type="term" value="F:ubiquitin protein ligase activity"/>
    <property type="evidence" value="ECO:0007669"/>
    <property type="project" value="TreeGrafter"/>
</dbReference>
<evidence type="ECO:0000313" key="7">
    <source>
        <dbReference type="Proteomes" id="UP000027135"/>
    </source>
</evidence>
<dbReference type="SUPFAM" id="SSF49599">
    <property type="entry name" value="TRAF domain-like"/>
    <property type="match status" value="1"/>
</dbReference>
<dbReference type="eggNOG" id="KOG3002">
    <property type="taxonomic scope" value="Eukaryota"/>
</dbReference>
<proteinExistence type="predicted"/>
<dbReference type="PANTHER" id="PTHR45877:SF2">
    <property type="entry name" value="E3 UBIQUITIN-PROTEIN LIGASE SINA-RELATED"/>
    <property type="match status" value="1"/>
</dbReference>
<dbReference type="InParanoid" id="A0A067QPG0"/>
<dbReference type="GO" id="GO:0031624">
    <property type="term" value="F:ubiquitin conjugating enzyme binding"/>
    <property type="evidence" value="ECO:0007669"/>
    <property type="project" value="TreeGrafter"/>
</dbReference>
<evidence type="ECO:0000256" key="2">
    <source>
        <dbReference type="ARBA" id="ARBA00022771"/>
    </source>
</evidence>
<dbReference type="GO" id="GO:0005737">
    <property type="term" value="C:cytoplasm"/>
    <property type="evidence" value="ECO:0007669"/>
    <property type="project" value="TreeGrafter"/>
</dbReference>
<dbReference type="InterPro" id="IPR004162">
    <property type="entry name" value="SINA-like_animal"/>
</dbReference>
<dbReference type="InterPro" id="IPR049548">
    <property type="entry name" value="Sina-like_RING"/>
</dbReference>
<dbReference type="GO" id="GO:0016567">
    <property type="term" value="P:protein ubiquitination"/>
    <property type="evidence" value="ECO:0007669"/>
    <property type="project" value="UniProtKB-UniPathway"/>
</dbReference>
<dbReference type="GO" id="GO:0008270">
    <property type="term" value="F:zinc ion binding"/>
    <property type="evidence" value="ECO:0007669"/>
    <property type="project" value="UniProtKB-KW"/>
</dbReference>